<dbReference type="EMBL" id="KB705566">
    <property type="protein sequence ID" value="EMR71839.1"/>
    <property type="molecule type" value="Genomic_DNA"/>
</dbReference>
<dbReference type="OMA" id="PFNDPVN"/>
<gene>
    <name evidence="3" type="ORF">UCREL1_1112</name>
</gene>
<feature type="compositionally biased region" description="Polar residues" evidence="1">
    <location>
        <begin position="129"/>
        <end position="143"/>
    </location>
</feature>
<protein>
    <submittedName>
        <fullName evidence="3">Putative sh3 domain protein</fullName>
    </submittedName>
</protein>
<dbReference type="eggNOG" id="ENOG502SF40">
    <property type="taxonomic scope" value="Eukaryota"/>
</dbReference>
<feature type="compositionally biased region" description="Low complexity" evidence="1">
    <location>
        <begin position="112"/>
        <end position="128"/>
    </location>
</feature>
<keyword evidence="2" id="KW-1133">Transmembrane helix</keyword>
<name>M7SYY5_EUTLA</name>
<organism evidence="3 4">
    <name type="scientific">Eutypa lata (strain UCR-EL1)</name>
    <name type="common">Grapevine dieback disease fungus</name>
    <name type="synonym">Eutypa armeniacae</name>
    <dbReference type="NCBI Taxonomy" id="1287681"/>
    <lineage>
        <taxon>Eukaryota</taxon>
        <taxon>Fungi</taxon>
        <taxon>Dikarya</taxon>
        <taxon>Ascomycota</taxon>
        <taxon>Pezizomycotina</taxon>
        <taxon>Sordariomycetes</taxon>
        <taxon>Xylariomycetidae</taxon>
        <taxon>Xylariales</taxon>
        <taxon>Diatrypaceae</taxon>
        <taxon>Eutypa</taxon>
    </lineage>
</organism>
<dbReference type="Proteomes" id="UP000012174">
    <property type="component" value="Unassembled WGS sequence"/>
</dbReference>
<feature type="transmembrane region" description="Helical" evidence="2">
    <location>
        <begin position="210"/>
        <end position="231"/>
    </location>
</feature>
<feature type="region of interest" description="Disordered" evidence="1">
    <location>
        <begin position="395"/>
        <end position="449"/>
    </location>
</feature>
<sequence length="557" mass="58026">MRHHKHFHKRQDESSGWDKFVEGFGDIFNENDDTTTPAVVVKAPATVFKTVYETQSKTFDGEIGGWSTVGAAEATEKSAEPTTTEAALTTAESKPTTTAQSEAEPTTEKPAAKTTAETTKAKTTPEAAQLNTADSTLPSSVVPTKSIDVGDHTTLALATSELTTPTPTTADATDVSTTLGKGAAGETSATASATAEATSDSSSSSAGAKAGIAFGVLGGILVVGLLVWFLFNKRRSQMEKERVQEQNNEKISGAFAGRPVSFHERPVSVQTSRTSATAPQLSLRPVTQFMPNFGERRSSKGAAMALNLASNQNMSENRGPPTGNSLWERPSTGHSNHPDNPFRDNGPATPNNPFDAPENVVGMATTTNSPPRSGTGADIAAAAVAGAAVGGTGLTRKTSIRKESPAPLDLTRHVPMSPVPPSPAGTEFSQSEVSPGQSPGPSQSAAAIAAAGGPAQTVVHRVQLEFVPTLDDEMGLKAGQLVRLLHELCASDLTDRNKVSCRERACPLDPLSRDLLVPLAPALPSTLVALAPMVLLPTALPVVPLVVPLEAHQACDR</sequence>
<dbReference type="AlphaFoldDB" id="M7SYY5"/>
<feature type="compositionally biased region" description="Low complexity" evidence="1">
    <location>
        <begin position="80"/>
        <end position="92"/>
    </location>
</feature>
<evidence type="ECO:0000256" key="2">
    <source>
        <dbReference type="SAM" id="Phobius"/>
    </source>
</evidence>
<evidence type="ECO:0000313" key="4">
    <source>
        <dbReference type="Proteomes" id="UP000012174"/>
    </source>
</evidence>
<feature type="region of interest" description="Disordered" evidence="1">
    <location>
        <begin position="311"/>
        <end position="376"/>
    </location>
</feature>
<dbReference type="HOGENOM" id="CLU_018830_1_0_1"/>
<feature type="region of interest" description="Disordered" evidence="1">
    <location>
        <begin position="73"/>
        <end position="146"/>
    </location>
</feature>
<reference evidence="4" key="1">
    <citation type="journal article" date="2013" name="Genome Announc.">
        <title>Draft genome sequence of the grapevine dieback fungus Eutypa lata UCR-EL1.</title>
        <authorList>
            <person name="Blanco-Ulate B."/>
            <person name="Rolshausen P.E."/>
            <person name="Cantu D."/>
        </authorList>
    </citation>
    <scope>NUCLEOTIDE SEQUENCE [LARGE SCALE GENOMIC DNA]</scope>
    <source>
        <strain evidence="4">UCR-EL1</strain>
    </source>
</reference>
<evidence type="ECO:0000256" key="1">
    <source>
        <dbReference type="SAM" id="MobiDB-lite"/>
    </source>
</evidence>
<proteinExistence type="predicted"/>
<accession>M7SYY5</accession>
<dbReference type="OrthoDB" id="5340910at2759"/>
<keyword evidence="2" id="KW-0812">Transmembrane</keyword>
<keyword evidence="4" id="KW-1185">Reference proteome</keyword>
<feature type="compositionally biased region" description="Low complexity" evidence="1">
    <location>
        <begin position="429"/>
        <end position="449"/>
    </location>
</feature>
<dbReference type="KEGG" id="ela:UCREL1_1112"/>
<keyword evidence="2" id="KW-0472">Membrane</keyword>
<evidence type="ECO:0000313" key="3">
    <source>
        <dbReference type="EMBL" id="EMR71839.1"/>
    </source>
</evidence>
<feature type="region of interest" description="Disordered" evidence="1">
    <location>
        <begin position="158"/>
        <end position="206"/>
    </location>
</feature>